<feature type="transmembrane region" description="Helical" evidence="8">
    <location>
        <begin position="139"/>
        <end position="157"/>
    </location>
</feature>
<reference evidence="10 11" key="1">
    <citation type="submission" date="2020-10" db="EMBL/GenBank/DDBJ databases">
        <title>Aquamicrobium zhengzhouensis sp. nov., a exopolysaccharide producing bacterium isolated from farmland soil.</title>
        <authorList>
            <person name="Wang X."/>
        </authorList>
    </citation>
    <scope>NUCLEOTIDE SEQUENCE [LARGE SCALE GENOMIC DNA]</scope>
    <source>
        <strain evidence="11">cd-1</strain>
    </source>
</reference>
<evidence type="ECO:0000313" key="11">
    <source>
        <dbReference type="Proteomes" id="UP000601789"/>
    </source>
</evidence>
<evidence type="ECO:0000259" key="9">
    <source>
        <dbReference type="Pfam" id="PF00361"/>
    </source>
</evidence>
<comment type="caution">
    <text evidence="10">The sequence shown here is derived from an EMBL/GenBank/DDBJ whole genome shotgun (WGS) entry which is preliminary data.</text>
</comment>
<dbReference type="Pfam" id="PF00361">
    <property type="entry name" value="Proton_antipo_M"/>
    <property type="match status" value="1"/>
</dbReference>
<organism evidence="10 11">
    <name type="scientific">Aquamicrobium zhengzhouense</name>
    <dbReference type="NCBI Taxonomy" id="2781738"/>
    <lineage>
        <taxon>Bacteria</taxon>
        <taxon>Pseudomonadati</taxon>
        <taxon>Pseudomonadota</taxon>
        <taxon>Alphaproteobacteria</taxon>
        <taxon>Hyphomicrobiales</taxon>
        <taxon>Phyllobacteriaceae</taxon>
        <taxon>Aquamicrobium</taxon>
    </lineage>
</organism>
<evidence type="ECO:0000256" key="6">
    <source>
        <dbReference type="ARBA" id="ARBA00023136"/>
    </source>
</evidence>
<feature type="transmembrane region" description="Helical" evidence="8">
    <location>
        <begin position="447"/>
        <end position="464"/>
    </location>
</feature>
<feature type="transmembrane region" description="Helical" evidence="8">
    <location>
        <begin position="169"/>
        <end position="192"/>
    </location>
</feature>
<dbReference type="InterPro" id="IPR003918">
    <property type="entry name" value="NADH_UbQ_OxRdtase"/>
</dbReference>
<evidence type="ECO:0000313" key="10">
    <source>
        <dbReference type="EMBL" id="MBI1619517.1"/>
    </source>
</evidence>
<dbReference type="PANTHER" id="PTHR42703">
    <property type="entry name" value="NADH DEHYDROGENASE"/>
    <property type="match status" value="1"/>
</dbReference>
<dbReference type="RefSeq" id="WP_198473883.1">
    <property type="nucleotide sequence ID" value="NZ_JADGMQ010000001.1"/>
</dbReference>
<dbReference type="InterPro" id="IPR050586">
    <property type="entry name" value="CPA3_Na-H_Antiporter_D"/>
</dbReference>
<feature type="transmembrane region" description="Helical" evidence="8">
    <location>
        <begin position="91"/>
        <end position="109"/>
    </location>
</feature>
<dbReference type="EMBL" id="JADGMQ010000001">
    <property type="protein sequence ID" value="MBI1619517.1"/>
    <property type="molecule type" value="Genomic_DNA"/>
</dbReference>
<sequence>MIPGPEHLVILPIVLPLLAGALLLFFNDQERVLKATVSIVTSIALLVISVMLIRVAHFDGTAENGRVVVYLLGNWPPPFAIVLVLDRLAAMMLLLTSVLAIPALIFSIGRWQKAGPHFHTLFLLLLMGLNGSFLTGDLFNLFVFFEVMLAASYGLVLHSSGPQRVRAGLHYIAINLAASLLFLIGVAMIYGVTGTLNMADLAVRIPRVSPESMMMLEAGAGILGIAFLIKAGMWPLAFWLPTTYTAAPAPVAAIMAIMSKVGVYVILRLSLLFFSEETVSAGFGTNALLLGGLATITFGAIGVLASQSLGRLAGFSVLVSSGTLLASLGLFEAGVTAGALLYLVSSTVAISAFFLLIELVERGQDQISNVLAVTVEAFGDEEVDEDFEEEVGVVIPGTLAILGISFGACALLLAGLPPLPGFVAKFVIIDAGMNPGGADGGSVISPSAWWLTAFLILSGLASLISMSRAGIRAFWAPVDAVVPRVLVTEILPIAALLVLTFAITVQAGPIMRYMQATADNLHDPRIYIESVIDAPRAVTPMRETTQ</sequence>
<evidence type="ECO:0000256" key="5">
    <source>
        <dbReference type="ARBA" id="ARBA00022989"/>
    </source>
</evidence>
<evidence type="ECO:0000256" key="1">
    <source>
        <dbReference type="ARBA" id="ARBA00004651"/>
    </source>
</evidence>
<comment type="subcellular location">
    <subcellularLocation>
        <location evidence="1">Cell membrane</location>
        <topology evidence="1">Multi-pass membrane protein</topology>
    </subcellularLocation>
    <subcellularLocation>
        <location evidence="7">Membrane</location>
        <topology evidence="7">Multi-pass membrane protein</topology>
    </subcellularLocation>
</comment>
<keyword evidence="4 7" id="KW-0812">Transmembrane</keyword>
<feature type="transmembrane region" description="Helical" evidence="8">
    <location>
        <begin position="7"/>
        <end position="26"/>
    </location>
</feature>
<evidence type="ECO:0000256" key="4">
    <source>
        <dbReference type="ARBA" id="ARBA00022692"/>
    </source>
</evidence>
<feature type="transmembrane region" description="Helical" evidence="8">
    <location>
        <begin position="393"/>
        <end position="416"/>
    </location>
</feature>
<evidence type="ECO:0000256" key="8">
    <source>
        <dbReference type="SAM" id="Phobius"/>
    </source>
</evidence>
<evidence type="ECO:0000256" key="3">
    <source>
        <dbReference type="ARBA" id="ARBA00022475"/>
    </source>
</evidence>
<feature type="transmembrane region" description="Helical" evidence="8">
    <location>
        <begin position="312"/>
        <end position="331"/>
    </location>
</feature>
<evidence type="ECO:0000256" key="2">
    <source>
        <dbReference type="ARBA" id="ARBA00005346"/>
    </source>
</evidence>
<keyword evidence="3" id="KW-1003">Cell membrane</keyword>
<feature type="transmembrane region" description="Helical" evidence="8">
    <location>
        <begin position="485"/>
        <end position="505"/>
    </location>
</feature>
<keyword evidence="11" id="KW-1185">Reference proteome</keyword>
<feature type="transmembrane region" description="Helical" evidence="8">
    <location>
        <begin position="337"/>
        <end position="357"/>
    </location>
</feature>
<dbReference type="Proteomes" id="UP000601789">
    <property type="component" value="Unassembled WGS sequence"/>
</dbReference>
<evidence type="ECO:0000256" key="7">
    <source>
        <dbReference type="RuleBase" id="RU000320"/>
    </source>
</evidence>
<feature type="transmembrane region" description="Helical" evidence="8">
    <location>
        <begin position="32"/>
        <end position="55"/>
    </location>
</feature>
<keyword evidence="5 8" id="KW-1133">Transmembrane helix</keyword>
<dbReference type="PRINTS" id="PR01437">
    <property type="entry name" value="NUOXDRDTASE4"/>
</dbReference>
<keyword evidence="6 8" id="KW-0472">Membrane</keyword>
<proteinExistence type="inferred from homology"/>
<name>A0ABS0SAH1_9HYPH</name>
<gene>
    <name evidence="10" type="ORF">IOD40_02395</name>
</gene>
<dbReference type="PANTHER" id="PTHR42703:SF1">
    <property type="entry name" value="NA(+)_H(+) ANTIPORTER SUBUNIT D1"/>
    <property type="match status" value="1"/>
</dbReference>
<dbReference type="NCBIfam" id="NF009309">
    <property type="entry name" value="PRK12666.1"/>
    <property type="match status" value="1"/>
</dbReference>
<dbReference type="InterPro" id="IPR001750">
    <property type="entry name" value="ND/Mrp_TM"/>
</dbReference>
<comment type="similarity">
    <text evidence="2">Belongs to the CPA3 antiporters (TC 2.A.63) subunit D family.</text>
</comment>
<feature type="transmembrane region" description="Helical" evidence="8">
    <location>
        <begin position="244"/>
        <end position="267"/>
    </location>
</feature>
<feature type="transmembrane region" description="Helical" evidence="8">
    <location>
        <begin position="287"/>
        <end position="305"/>
    </location>
</feature>
<protein>
    <submittedName>
        <fullName evidence="10">Monovalent cation/H+ antiporter subunit D</fullName>
    </submittedName>
</protein>
<feature type="transmembrane region" description="Helical" evidence="8">
    <location>
        <begin position="67"/>
        <end position="85"/>
    </location>
</feature>
<feature type="transmembrane region" description="Helical" evidence="8">
    <location>
        <begin position="212"/>
        <end position="232"/>
    </location>
</feature>
<accession>A0ABS0SAH1</accession>
<feature type="transmembrane region" description="Helical" evidence="8">
    <location>
        <begin position="116"/>
        <end position="133"/>
    </location>
</feature>
<feature type="domain" description="NADH:quinone oxidoreductase/Mrp antiporter transmembrane" evidence="9">
    <location>
        <begin position="136"/>
        <end position="434"/>
    </location>
</feature>